<protein>
    <submittedName>
        <fullName evidence="1">Uncharacterized protein</fullName>
    </submittedName>
</protein>
<evidence type="ECO:0000313" key="2">
    <source>
        <dbReference type="Proteomes" id="UP000011776"/>
    </source>
</evidence>
<dbReference type="EMBL" id="AFME02000085">
    <property type="protein sequence ID" value="EMG12520.1"/>
    <property type="molecule type" value="Genomic_DNA"/>
</dbReference>
<gene>
    <name evidence="1" type="ORF">LEP1GSC151_0485</name>
</gene>
<sequence length="107" mass="13104">MRLLSIFICFIILNVYSLYSQELEKSRFIVHQKFDSILQLEDFDSLDRALKESESYYQKLPSNWKTQVRKTSYHKNQMLNSLKILKKFFEKKIQSLEKSNFKIRFYF</sequence>
<accession>M3HIP5</accession>
<dbReference type="AlphaFoldDB" id="M3HIP5"/>
<proteinExistence type="predicted"/>
<organism evidence="1 2">
    <name type="scientific">Leptospira interrogans serovar Grippotyphosa str. LT2186</name>
    <dbReference type="NCBI Taxonomy" id="1001599"/>
    <lineage>
        <taxon>Bacteria</taxon>
        <taxon>Pseudomonadati</taxon>
        <taxon>Spirochaetota</taxon>
        <taxon>Spirochaetia</taxon>
        <taxon>Leptospirales</taxon>
        <taxon>Leptospiraceae</taxon>
        <taxon>Leptospira</taxon>
    </lineage>
</organism>
<evidence type="ECO:0000313" key="1">
    <source>
        <dbReference type="EMBL" id="EMG12520.1"/>
    </source>
</evidence>
<dbReference type="Proteomes" id="UP000011776">
    <property type="component" value="Unassembled WGS sequence"/>
</dbReference>
<comment type="caution">
    <text evidence="1">The sequence shown here is derived from an EMBL/GenBank/DDBJ whole genome shotgun (WGS) entry which is preliminary data.</text>
</comment>
<reference evidence="1 2" key="1">
    <citation type="submission" date="2013-02" db="EMBL/GenBank/DDBJ databases">
        <authorList>
            <person name="Harkins D.M."/>
            <person name="Durkin A.S."/>
            <person name="Brinkac L.M."/>
            <person name="Haft D.H."/>
            <person name="Selengut J.D."/>
            <person name="Sanka R."/>
            <person name="DePew J."/>
            <person name="Purushe J."/>
            <person name="Tulsiani S.M."/>
            <person name="Graham G.C."/>
            <person name="Burns M.-A."/>
            <person name="Dohnt M.F."/>
            <person name="Smythe L.D."/>
            <person name="McKay D.B."/>
            <person name="Craig S.B."/>
            <person name="Vinetz J.M."/>
            <person name="Sutton G.G."/>
            <person name="Nierman W.C."/>
            <person name="Fouts D.E."/>
        </authorList>
    </citation>
    <scope>NUCLEOTIDE SEQUENCE [LARGE SCALE GENOMIC DNA]</scope>
    <source>
        <strain evidence="1 2">LT2186</strain>
    </source>
</reference>
<name>M3HIP5_LEPIR</name>
<dbReference type="BioCyc" id="LINT1001599:G11K9-5141-MONOMER"/>